<organism evidence="2 3">
    <name type="scientific">Dactylosporangium cerinum</name>
    <dbReference type="NCBI Taxonomy" id="1434730"/>
    <lineage>
        <taxon>Bacteria</taxon>
        <taxon>Bacillati</taxon>
        <taxon>Actinomycetota</taxon>
        <taxon>Actinomycetes</taxon>
        <taxon>Micromonosporales</taxon>
        <taxon>Micromonosporaceae</taxon>
        <taxon>Dactylosporangium</taxon>
    </lineage>
</organism>
<gene>
    <name evidence="2" type="ORF">ACFPIJ_14950</name>
</gene>
<feature type="region of interest" description="Disordered" evidence="1">
    <location>
        <begin position="50"/>
        <end position="73"/>
    </location>
</feature>
<evidence type="ECO:0000313" key="3">
    <source>
        <dbReference type="Proteomes" id="UP001595912"/>
    </source>
</evidence>
<dbReference type="Proteomes" id="UP001595912">
    <property type="component" value="Unassembled WGS sequence"/>
</dbReference>
<keyword evidence="3" id="KW-1185">Reference proteome</keyword>
<proteinExistence type="predicted"/>
<evidence type="ECO:0000256" key="1">
    <source>
        <dbReference type="SAM" id="MobiDB-lite"/>
    </source>
</evidence>
<protein>
    <submittedName>
        <fullName evidence="2">Acyl-CoA carboxylase subunit epsilon</fullName>
    </submittedName>
</protein>
<dbReference type="InterPro" id="IPR032716">
    <property type="entry name" value="ACC_epsilon"/>
</dbReference>
<name>A0ABV9VW37_9ACTN</name>
<dbReference type="RefSeq" id="WP_380115475.1">
    <property type="nucleotide sequence ID" value="NZ_JBHSIU010000015.1"/>
</dbReference>
<reference evidence="3" key="1">
    <citation type="journal article" date="2019" name="Int. J. Syst. Evol. Microbiol.">
        <title>The Global Catalogue of Microorganisms (GCM) 10K type strain sequencing project: providing services to taxonomists for standard genome sequencing and annotation.</title>
        <authorList>
            <consortium name="The Broad Institute Genomics Platform"/>
            <consortium name="The Broad Institute Genome Sequencing Center for Infectious Disease"/>
            <person name="Wu L."/>
            <person name="Ma J."/>
        </authorList>
    </citation>
    <scope>NUCLEOTIDE SEQUENCE [LARGE SCALE GENOMIC DNA]</scope>
    <source>
        <strain evidence="3">CGMCC 4.7152</strain>
    </source>
</reference>
<sequence>MLARRQRFAHFQGVTVTEEPLFKVVRGTPTAEEVAAIVGALFSRPAVAEAAPAPAPVSRWRQSARPGSRPRWN</sequence>
<dbReference type="Pfam" id="PF13822">
    <property type="entry name" value="ACC_epsilon"/>
    <property type="match status" value="1"/>
</dbReference>
<comment type="caution">
    <text evidence="2">The sequence shown here is derived from an EMBL/GenBank/DDBJ whole genome shotgun (WGS) entry which is preliminary data.</text>
</comment>
<dbReference type="EMBL" id="JBHSIU010000015">
    <property type="protein sequence ID" value="MFC4999132.1"/>
    <property type="molecule type" value="Genomic_DNA"/>
</dbReference>
<accession>A0ABV9VW37</accession>
<evidence type="ECO:0000313" key="2">
    <source>
        <dbReference type="EMBL" id="MFC4999132.1"/>
    </source>
</evidence>